<sequence>MVGENWIENRKYTYRRELKWPVEAIDIHHVVVRRSRASHFFIYLCLVIGLSNAVFLVLSKHESVTILFWSFILSASLVKLFLWKPVKQESVIIMPALGVQLETHFLSGRTTRRFFPIGKILRPVLLECVTPLTCYWSLSLIVRDEGELMLVFKVKSSLFQLVILRNRMELRPPVKMLVPIWKALCATIDCKESPDADDA</sequence>
<proteinExistence type="inferred from homology"/>
<organism evidence="5 6">
    <name type="scientific">Citrus x changshan-huyou</name>
    <dbReference type="NCBI Taxonomy" id="2935761"/>
    <lineage>
        <taxon>Eukaryota</taxon>
        <taxon>Viridiplantae</taxon>
        <taxon>Streptophyta</taxon>
        <taxon>Embryophyta</taxon>
        <taxon>Tracheophyta</taxon>
        <taxon>Spermatophyta</taxon>
        <taxon>Magnoliopsida</taxon>
        <taxon>eudicotyledons</taxon>
        <taxon>Gunneridae</taxon>
        <taxon>Pentapetalae</taxon>
        <taxon>rosids</taxon>
        <taxon>malvids</taxon>
        <taxon>Sapindales</taxon>
        <taxon>Rutaceae</taxon>
        <taxon>Aurantioideae</taxon>
        <taxon>Citrus</taxon>
    </lineage>
</organism>
<accession>A0AAP0MVP1</accession>
<evidence type="ECO:0000313" key="6">
    <source>
        <dbReference type="Proteomes" id="UP001428341"/>
    </source>
</evidence>
<keyword evidence="3" id="KW-0812">Transmembrane</keyword>
<dbReference type="PANTHER" id="PTHR15231:SF1">
    <property type="entry name" value="PHOSPHATIDYLINOSITOL N-ACETYLGLUCOSAMINYLTRANSFERASE SUBUNIT H"/>
    <property type="match status" value="1"/>
</dbReference>
<dbReference type="PANTHER" id="PTHR15231">
    <property type="entry name" value="PHOSPHATIDYLINOSITOL N-ACETYLGLUCOSAMINYLTRANSFERASE SUBUNIT H"/>
    <property type="match status" value="1"/>
</dbReference>
<keyword evidence="3" id="KW-1133">Transmembrane helix</keyword>
<keyword evidence="6" id="KW-1185">Reference proteome</keyword>
<evidence type="ECO:0000313" key="5">
    <source>
        <dbReference type="EMBL" id="KAK9227875.1"/>
    </source>
</evidence>
<reference evidence="5 6" key="1">
    <citation type="submission" date="2024-05" db="EMBL/GenBank/DDBJ databases">
        <title>Haplotype-resolved chromosome-level genome assembly of Huyou (Citrus changshanensis).</title>
        <authorList>
            <person name="Miao C."/>
            <person name="Chen W."/>
            <person name="Wu Y."/>
            <person name="Wang L."/>
            <person name="Zhao S."/>
            <person name="Grierson D."/>
            <person name="Xu C."/>
            <person name="Chen K."/>
        </authorList>
    </citation>
    <scope>NUCLEOTIDE SEQUENCE [LARGE SCALE GENOMIC DNA]</scope>
    <source>
        <strain evidence="5">01-14</strain>
        <tissue evidence="5">Leaf</tissue>
    </source>
</reference>
<evidence type="ECO:0000256" key="1">
    <source>
        <dbReference type="ARBA" id="ARBA00004687"/>
    </source>
</evidence>
<keyword evidence="3" id="KW-0472">Membrane</keyword>
<dbReference type="GO" id="GO:0000506">
    <property type="term" value="C:glycosylphosphatidylinositol-N-acetylglucosaminyltransferase (GPI-GnT) complex"/>
    <property type="evidence" value="ECO:0007669"/>
    <property type="project" value="InterPro"/>
</dbReference>
<dbReference type="Pfam" id="PF10181">
    <property type="entry name" value="PIG-H"/>
    <property type="match status" value="1"/>
</dbReference>
<feature type="transmembrane region" description="Helical" evidence="3">
    <location>
        <begin position="64"/>
        <end position="82"/>
    </location>
</feature>
<dbReference type="AlphaFoldDB" id="A0AAP0MVP1"/>
<name>A0AAP0MVP1_9ROSI</name>
<dbReference type="EMBL" id="JBCGBO010000001">
    <property type="protein sequence ID" value="KAK9227875.1"/>
    <property type="molecule type" value="Genomic_DNA"/>
</dbReference>
<dbReference type="InterPro" id="IPR044215">
    <property type="entry name" value="PIG-H"/>
</dbReference>
<feature type="domain" description="Phosphatidylinositol N-acetylglucosaminyltransferase subunit H conserved" evidence="4">
    <location>
        <begin position="90"/>
        <end position="153"/>
    </location>
</feature>
<feature type="transmembrane region" description="Helical" evidence="3">
    <location>
        <begin position="40"/>
        <end position="58"/>
    </location>
</feature>
<gene>
    <name evidence="5" type="ORF">WN944_020819</name>
</gene>
<comment type="pathway">
    <text evidence="1">Glycolipid biosynthesis; glycosylphosphatidylinositol-anchor biosynthesis.</text>
</comment>
<evidence type="ECO:0000256" key="3">
    <source>
        <dbReference type="SAM" id="Phobius"/>
    </source>
</evidence>
<evidence type="ECO:0000256" key="2">
    <source>
        <dbReference type="ARBA" id="ARBA00009610"/>
    </source>
</evidence>
<comment type="similarity">
    <text evidence="2">Belongs to the PIGH family.</text>
</comment>
<protein>
    <recommendedName>
        <fullName evidence="4">Phosphatidylinositol N-acetylglucosaminyltransferase subunit H conserved domain-containing protein</fullName>
    </recommendedName>
</protein>
<evidence type="ECO:0000259" key="4">
    <source>
        <dbReference type="Pfam" id="PF10181"/>
    </source>
</evidence>
<dbReference type="GO" id="GO:0006506">
    <property type="term" value="P:GPI anchor biosynthetic process"/>
    <property type="evidence" value="ECO:0007669"/>
    <property type="project" value="InterPro"/>
</dbReference>
<dbReference type="Proteomes" id="UP001428341">
    <property type="component" value="Unassembled WGS sequence"/>
</dbReference>
<comment type="caution">
    <text evidence="5">The sequence shown here is derived from an EMBL/GenBank/DDBJ whole genome shotgun (WGS) entry which is preliminary data.</text>
</comment>
<dbReference type="InterPro" id="IPR019328">
    <property type="entry name" value="PIGH-H_dom"/>
</dbReference>